<evidence type="ECO:0000256" key="5">
    <source>
        <dbReference type="PROSITE-ProRule" id="PRU00520"/>
    </source>
</evidence>
<dbReference type="PRINTS" id="PR00112">
    <property type="entry name" value="ACYLPHPHTASE"/>
</dbReference>
<evidence type="ECO:0000256" key="1">
    <source>
        <dbReference type="ARBA" id="ARBA00005614"/>
    </source>
</evidence>
<dbReference type="InterPro" id="IPR036046">
    <property type="entry name" value="Acylphosphatase-like_dom_sf"/>
</dbReference>
<keyword evidence="5" id="KW-0378">Hydrolase</keyword>
<dbReference type="InterPro" id="IPR001792">
    <property type="entry name" value="Acylphosphatase-like_dom"/>
</dbReference>
<protein>
    <recommendedName>
        <fullName evidence="3 5">acylphosphatase</fullName>
        <ecNumber evidence="2 5">3.6.1.7</ecNumber>
    </recommendedName>
</protein>
<feature type="active site" evidence="5">
    <location>
        <position position="17"/>
    </location>
</feature>
<dbReference type="Pfam" id="PF00708">
    <property type="entry name" value="Acylphosphatase"/>
    <property type="match status" value="1"/>
</dbReference>
<dbReference type="PROSITE" id="PS00151">
    <property type="entry name" value="ACYLPHOSPHATASE_2"/>
    <property type="match status" value="1"/>
</dbReference>
<dbReference type="PANTHER" id="PTHR47268">
    <property type="entry name" value="ACYLPHOSPHATASE"/>
    <property type="match status" value="1"/>
</dbReference>
<dbReference type="InterPro" id="IPR020456">
    <property type="entry name" value="Acylphosphatase"/>
</dbReference>
<keyword evidence="9" id="KW-1185">Reference proteome</keyword>
<evidence type="ECO:0000313" key="9">
    <source>
        <dbReference type="Proteomes" id="UP000283734"/>
    </source>
</evidence>
<comment type="catalytic activity">
    <reaction evidence="4 5">
        <text>an acyl phosphate + H2O = a carboxylate + phosphate + H(+)</text>
        <dbReference type="Rhea" id="RHEA:14965"/>
        <dbReference type="ChEBI" id="CHEBI:15377"/>
        <dbReference type="ChEBI" id="CHEBI:15378"/>
        <dbReference type="ChEBI" id="CHEBI:29067"/>
        <dbReference type="ChEBI" id="CHEBI:43474"/>
        <dbReference type="ChEBI" id="CHEBI:59918"/>
        <dbReference type="EC" id="3.6.1.7"/>
    </reaction>
</comment>
<comment type="similarity">
    <text evidence="1 6">Belongs to the acylphosphatase family.</text>
</comment>
<organism evidence="8 9">
    <name type="scientific">Alcanivorax profundi</name>
    <dbReference type="NCBI Taxonomy" id="2338368"/>
    <lineage>
        <taxon>Bacteria</taxon>
        <taxon>Pseudomonadati</taxon>
        <taxon>Pseudomonadota</taxon>
        <taxon>Gammaproteobacteria</taxon>
        <taxon>Oceanospirillales</taxon>
        <taxon>Alcanivoracaceae</taxon>
        <taxon>Alcanivorax</taxon>
    </lineage>
</organism>
<gene>
    <name evidence="8" type="ORF">D4A39_12685</name>
</gene>
<dbReference type="GO" id="GO:0003998">
    <property type="term" value="F:acylphosphatase activity"/>
    <property type="evidence" value="ECO:0007669"/>
    <property type="project" value="UniProtKB-EC"/>
</dbReference>
<name>A0A418XXM6_9GAMM</name>
<dbReference type="Proteomes" id="UP000283734">
    <property type="component" value="Unassembled WGS sequence"/>
</dbReference>
<feature type="domain" description="Acylphosphatase-like" evidence="7">
    <location>
        <begin position="2"/>
        <end position="88"/>
    </location>
</feature>
<dbReference type="SUPFAM" id="SSF54975">
    <property type="entry name" value="Acylphosphatase/BLUF domain-like"/>
    <property type="match status" value="1"/>
</dbReference>
<evidence type="ECO:0000256" key="6">
    <source>
        <dbReference type="RuleBase" id="RU004168"/>
    </source>
</evidence>
<proteinExistence type="inferred from homology"/>
<feature type="active site" evidence="5">
    <location>
        <position position="35"/>
    </location>
</feature>
<sequence length="88" mass="9466">MNKHVLVSGVVQGVGYRAWTQREAGRRGLVGWVRNLADGRVEALLQGDEDTVADMLDALHQGPAMAQVTAVDVQASDAPLSNHFEVRG</sequence>
<dbReference type="Gene3D" id="3.30.70.100">
    <property type="match status" value="1"/>
</dbReference>
<dbReference type="InterPro" id="IPR017968">
    <property type="entry name" value="Acylphosphatase_CS"/>
</dbReference>
<accession>A0A418XXM6</accession>
<reference evidence="8 9" key="1">
    <citation type="submission" date="2018-09" db="EMBL/GenBank/DDBJ databases">
        <title>Alcanivorax profundi sp. nov., isolated from 1000 m-depth seawater of the Mariana Trench.</title>
        <authorList>
            <person name="Liu J."/>
        </authorList>
    </citation>
    <scope>NUCLEOTIDE SEQUENCE [LARGE SCALE GENOMIC DNA]</scope>
    <source>
        <strain evidence="8 9">MTEO17</strain>
    </source>
</reference>
<evidence type="ECO:0000256" key="4">
    <source>
        <dbReference type="ARBA" id="ARBA00047645"/>
    </source>
</evidence>
<comment type="caution">
    <text evidence="8">The sequence shown here is derived from an EMBL/GenBank/DDBJ whole genome shotgun (WGS) entry which is preliminary data.</text>
</comment>
<dbReference type="RefSeq" id="WP_022986692.1">
    <property type="nucleotide sequence ID" value="NZ_QYYA01000003.1"/>
</dbReference>
<dbReference type="OrthoDB" id="5295388at2"/>
<dbReference type="EC" id="3.6.1.7" evidence="2 5"/>
<evidence type="ECO:0000259" key="7">
    <source>
        <dbReference type="PROSITE" id="PS51160"/>
    </source>
</evidence>
<dbReference type="AlphaFoldDB" id="A0A418XXM6"/>
<dbReference type="PANTHER" id="PTHR47268:SF4">
    <property type="entry name" value="ACYLPHOSPHATASE"/>
    <property type="match status" value="1"/>
</dbReference>
<evidence type="ECO:0000256" key="3">
    <source>
        <dbReference type="ARBA" id="ARBA00015991"/>
    </source>
</evidence>
<dbReference type="PROSITE" id="PS51160">
    <property type="entry name" value="ACYLPHOSPHATASE_3"/>
    <property type="match status" value="1"/>
</dbReference>
<evidence type="ECO:0000313" key="8">
    <source>
        <dbReference type="EMBL" id="RJG17553.1"/>
    </source>
</evidence>
<evidence type="ECO:0000256" key="2">
    <source>
        <dbReference type="ARBA" id="ARBA00012150"/>
    </source>
</evidence>
<dbReference type="EMBL" id="QYYA01000003">
    <property type="protein sequence ID" value="RJG17553.1"/>
    <property type="molecule type" value="Genomic_DNA"/>
</dbReference>